<evidence type="ECO:0000256" key="3">
    <source>
        <dbReference type="ARBA" id="ARBA00022840"/>
    </source>
</evidence>
<organism evidence="5 6">
    <name type="scientific">Sporosarcina saromensis</name>
    <dbReference type="NCBI Taxonomy" id="359365"/>
    <lineage>
        <taxon>Bacteria</taxon>
        <taxon>Bacillati</taxon>
        <taxon>Bacillota</taxon>
        <taxon>Bacilli</taxon>
        <taxon>Bacillales</taxon>
        <taxon>Caryophanaceae</taxon>
        <taxon>Sporosarcina</taxon>
    </lineage>
</organism>
<comment type="caution">
    <text evidence="5">The sequence shown here is derived from an EMBL/GenBank/DDBJ whole genome shotgun (WGS) entry which is preliminary data.</text>
</comment>
<proteinExistence type="predicted"/>
<evidence type="ECO:0000259" key="4">
    <source>
        <dbReference type="SMART" id="SM00796"/>
    </source>
</evidence>
<dbReference type="NCBIfam" id="TIGR00370">
    <property type="entry name" value="5-oxoprolinase subunit PxpB"/>
    <property type="match status" value="1"/>
</dbReference>
<gene>
    <name evidence="5" type="primary">pxpB</name>
    <name evidence="5" type="ORF">QT711_19055</name>
</gene>
<dbReference type="InterPro" id="IPR029000">
    <property type="entry name" value="Cyclophilin-like_dom_sf"/>
</dbReference>
<dbReference type="PANTHER" id="PTHR34698">
    <property type="entry name" value="5-OXOPROLINASE SUBUNIT B"/>
    <property type="match status" value="1"/>
</dbReference>
<dbReference type="EC" id="3.5.2.9" evidence="5"/>
<dbReference type="Gene3D" id="3.30.1360.40">
    <property type="match status" value="1"/>
</dbReference>
<evidence type="ECO:0000256" key="2">
    <source>
        <dbReference type="ARBA" id="ARBA00022801"/>
    </source>
</evidence>
<dbReference type="SUPFAM" id="SSF50891">
    <property type="entry name" value="Cyclophilin-like"/>
    <property type="match status" value="1"/>
</dbReference>
<keyword evidence="6" id="KW-1185">Reference proteome</keyword>
<dbReference type="RefSeq" id="WP_317946853.1">
    <property type="nucleotide sequence ID" value="NZ_JAUBDI010000036.1"/>
</dbReference>
<dbReference type="SUPFAM" id="SSF160467">
    <property type="entry name" value="PH0987 N-terminal domain-like"/>
    <property type="match status" value="1"/>
</dbReference>
<dbReference type="InterPro" id="IPR010016">
    <property type="entry name" value="PxpB"/>
</dbReference>
<keyword evidence="1" id="KW-0547">Nucleotide-binding</keyword>
<dbReference type="Proteomes" id="UP001282284">
    <property type="component" value="Unassembled WGS sequence"/>
</dbReference>
<dbReference type="GO" id="GO:0017168">
    <property type="term" value="F:5-oxoprolinase (ATP-hydrolyzing) activity"/>
    <property type="evidence" value="ECO:0007669"/>
    <property type="project" value="UniProtKB-EC"/>
</dbReference>
<name>A0ABU4GG26_9BACL</name>
<dbReference type="PANTHER" id="PTHR34698:SF2">
    <property type="entry name" value="5-OXOPROLINASE SUBUNIT B"/>
    <property type="match status" value="1"/>
</dbReference>
<keyword evidence="3" id="KW-0067">ATP-binding</keyword>
<dbReference type="EMBL" id="JAUBDI010000036">
    <property type="protein sequence ID" value="MDW0115253.1"/>
    <property type="molecule type" value="Genomic_DNA"/>
</dbReference>
<reference evidence="5 6" key="1">
    <citation type="submission" date="2023-06" db="EMBL/GenBank/DDBJ databases">
        <title>Sporosarcina sp. nov., isolated from Korean traditional fermented seafood 'Jeotgal'.</title>
        <authorList>
            <person name="Yang A.I."/>
            <person name="Shin N.-R."/>
        </authorList>
    </citation>
    <scope>NUCLEOTIDE SEQUENCE [LARGE SCALE GENOMIC DNA]</scope>
    <source>
        <strain evidence="5 6">KCTC13119</strain>
    </source>
</reference>
<evidence type="ECO:0000313" key="5">
    <source>
        <dbReference type="EMBL" id="MDW0115253.1"/>
    </source>
</evidence>
<evidence type="ECO:0000313" key="6">
    <source>
        <dbReference type="Proteomes" id="UP001282284"/>
    </source>
</evidence>
<accession>A0ABU4GG26</accession>
<dbReference type="Pfam" id="PF02682">
    <property type="entry name" value="CT_C_D"/>
    <property type="match status" value="1"/>
</dbReference>
<dbReference type="Gene3D" id="2.40.100.10">
    <property type="entry name" value="Cyclophilin-like"/>
    <property type="match status" value="1"/>
</dbReference>
<keyword evidence="2 5" id="KW-0378">Hydrolase</keyword>
<dbReference type="InterPro" id="IPR003833">
    <property type="entry name" value="CT_C_D"/>
</dbReference>
<dbReference type="SMART" id="SM00796">
    <property type="entry name" value="AHS1"/>
    <property type="match status" value="1"/>
</dbReference>
<evidence type="ECO:0000256" key="1">
    <source>
        <dbReference type="ARBA" id="ARBA00022741"/>
    </source>
</evidence>
<protein>
    <submittedName>
        <fullName evidence="5">5-oxoprolinase subunit PxpB</fullName>
        <ecNumber evidence="5">3.5.2.9</ecNumber>
    </submittedName>
</protein>
<feature type="domain" description="Carboxyltransferase" evidence="4">
    <location>
        <begin position="3"/>
        <end position="208"/>
    </location>
</feature>
<sequence>MKYNLSPLGDEAVVIEVGTEISPATEKKVNAIVVTLEELKPSWMVEYIPAYTTVTVIYKVDRLKENRPYDFICKRIQELMNEVKEVSMCEQKVVRIPVVYGGVHGPDLAFVAEHNGLTPEEVIRIHTSGTYSVHMIGFAPGFPFIGGMSEKIAAPRRQSPRLHIPARTVGIAGMQTGVYPIDSPGGWQLIGRTPIELFLPTEDPPSLLSAGDTIQFYEITQEEYEALRGDFE</sequence>